<dbReference type="RefSeq" id="XP_043141107.1">
    <property type="nucleotide sequence ID" value="XM_043283871.1"/>
</dbReference>
<keyword evidence="2" id="KW-0732">Signal</keyword>
<dbReference type="EMBL" id="AP024423">
    <property type="protein sequence ID" value="BCR92594.1"/>
    <property type="molecule type" value="Genomic_DNA"/>
</dbReference>
<protein>
    <submittedName>
        <fullName evidence="3">Uncharacterized protein</fullName>
    </submittedName>
</protein>
<proteinExistence type="predicted"/>
<keyword evidence="4" id="KW-1185">Reference proteome</keyword>
<organism evidence="3 4">
    <name type="scientific">Aspergillus chevalieri</name>
    <name type="common">Eurotium chevalieri</name>
    <dbReference type="NCBI Taxonomy" id="182096"/>
    <lineage>
        <taxon>Eukaryota</taxon>
        <taxon>Fungi</taxon>
        <taxon>Dikarya</taxon>
        <taxon>Ascomycota</taxon>
        <taxon>Pezizomycotina</taxon>
        <taxon>Eurotiomycetes</taxon>
        <taxon>Eurotiomycetidae</taxon>
        <taxon>Eurotiales</taxon>
        <taxon>Aspergillaceae</taxon>
        <taxon>Aspergillus</taxon>
        <taxon>Aspergillus subgen. Aspergillus</taxon>
    </lineage>
</organism>
<feature type="region of interest" description="Disordered" evidence="1">
    <location>
        <begin position="69"/>
        <end position="88"/>
    </location>
</feature>
<feature type="chain" id="PRO_5030732759" evidence="2">
    <location>
        <begin position="29"/>
        <end position="342"/>
    </location>
</feature>
<reference evidence="3" key="1">
    <citation type="submission" date="2021-01" db="EMBL/GenBank/DDBJ databases">
        <authorList>
            <consortium name="Aspergillus chevalieri M1 genome sequencing consortium"/>
            <person name="Kazuki M."/>
            <person name="Futagami T."/>
        </authorList>
    </citation>
    <scope>NUCLEOTIDE SEQUENCE</scope>
    <source>
        <strain evidence="3">M1</strain>
    </source>
</reference>
<dbReference type="KEGG" id="ache:ACHE_80494S"/>
<reference evidence="3" key="2">
    <citation type="submission" date="2021-02" db="EMBL/GenBank/DDBJ databases">
        <title>Aspergillus chevalieri M1 genome sequence.</title>
        <authorList>
            <person name="Kadooka C."/>
            <person name="Mori K."/>
            <person name="Futagami T."/>
        </authorList>
    </citation>
    <scope>NUCLEOTIDE SEQUENCE</scope>
    <source>
        <strain evidence="3">M1</strain>
    </source>
</reference>
<accession>A0A7R7VXI4</accession>
<name>A0A7R7VXI4_ASPCH</name>
<dbReference type="AlphaFoldDB" id="A0A7R7VXI4"/>
<feature type="signal peptide" evidence="2">
    <location>
        <begin position="1"/>
        <end position="28"/>
    </location>
</feature>
<evidence type="ECO:0000313" key="4">
    <source>
        <dbReference type="Proteomes" id="UP000637239"/>
    </source>
</evidence>
<evidence type="ECO:0000256" key="2">
    <source>
        <dbReference type="SAM" id="SignalP"/>
    </source>
</evidence>
<evidence type="ECO:0000256" key="1">
    <source>
        <dbReference type="SAM" id="MobiDB-lite"/>
    </source>
</evidence>
<dbReference type="Proteomes" id="UP000637239">
    <property type="component" value="Chromosome 8"/>
</dbReference>
<dbReference type="GeneID" id="66986943"/>
<gene>
    <name evidence="3" type="ORF">ACHE_80494S</name>
</gene>
<evidence type="ECO:0000313" key="3">
    <source>
        <dbReference type="EMBL" id="BCR92594.1"/>
    </source>
</evidence>
<feature type="compositionally biased region" description="Acidic residues" evidence="1">
    <location>
        <begin position="69"/>
        <end position="86"/>
    </location>
</feature>
<sequence length="342" mass="38721">MFFPRHLPLWLQTLAVLVLLCGQFTIRAEPLPVGSLATSNIAARSPGLRRNLCEAGSCGRASKRDYIDEADIDNDEHEEKEDSDSSDLERRLLSFTDDGNGTFPSASELDKRGLDRVSPSRLDDYIKRITNNRRGDLMIPLIPDDTTSSSEFKKFGNVPFNIGTKDLCGCTCLFLVSDQAVYAAHYYEDISFNPRGFQRQVKDFLRSPRSWVSGEEQLRYKSLQQVEKYFPEDTTDAFILTPAKEIGEDRNGLPVYDTTKAQYKQRMDGQEPYISQLQNIVRDMIGVKPEVHVYEAADQEKEGAKLDYTVSGRALFQYDPEGPGEVRLFFENKKVLHGSADC</sequence>